<dbReference type="Proteomes" id="UP001207468">
    <property type="component" value="Unassembled WGS sequence"/>
</dbReference>
<keyword evidence="2" id="KW-1185">Reference proteome</keyword>
<gene>
    <name evidence="1" type="ORF">F5148DRAFT_885487</name>
</gene>
<protein>
    <submittedName>
        <fullName evidence="1">Uncharacterized protein</fullName>
    </submittedName>
</protein>
<accession>A0ACC0UBV2</accession>
<evidence type="ECO:0000313" key="1">
    <source>
        <dbReference type="EMBL" id="KAI9508524.1"/>
    </source>
</evidence>
<organism evidence="1 2">
    <name type="scientific">Russula earlei</name>
    <dbReference type="NCBI Taxonomy" id="71964"/>
    <lineage>
        <taxon>Eukaryota</taxon>
        <taxon>Fungi</taxon>
        <taxon>Dikarya</taxon>
        <taxon>Basidiomycota</taxon>
        <taxon>Agaricomycotina</taxon>
        <taxon>Agaricomycetes</taxon>
        <taxon>Russulales</taxon>
        <taxon>Russulaceae</taxon>
        <taxon>Russula</taxon>
    </lineage>
</organism>
<comment type="caution">
    <text evidence="1">The sequence shown here is derived from an EMBL/GenBank/DDBJ whole genome shotgun (WGS) entry which is preliminary data.</text>
</comment>
<sequence length="283" mass="31413">MRLTQAHNQPPQLHFRPLFSLARVSAHYANCPLCQRTTPPPPVKKKAMSSSRPPVPPLLGSSAVTANAMPDVTSSSPSSPLDSSSFFNGGMSQSLIVSFVSIGVFAFGVASLCAWRRRYSRDGSPSPRRYRPTPYRRRPLGGRRPQQHDDIADRRPAIFEAWTERRRTVDALRWEKSMPFSATLFTDVAVMRAERENEAIPDDGDGDRGGGTEKDKLHVREDTVGGLRVAVLVQMPSPTRAEAAHDEVGEGLCEHPVQNELAIGLLEVPWTREDHYSFKRTTS</sequence>
<reference evidence="1" key="1">
    <citation type="submission" date="2021-03" db="EMBL/GenBank/DDBJ databases">
        <title>Evolutionary priming and transition to the ectomycorrhizal habit in an iconic lineage of mushroom-forming fungi: is preadaptation a requirement?</title>
        <authorList>
            <consortium name="DOE Joint Genome Institute"/>
            <person name="Looney B.P."/>
            <person name="Miyauchi S."/>
            <person name="Morin E."/>
            <person name="Drula E."/>
            <person name="Courty P.E."/>
            <person name="Chicoki N."/>
            <person name="Fauchery L."/>
            <person name="Kohler A."/>
            <person name="Kuo A."/>
            <person name="LaButti K."/>
            <person name="Pangilinan J."/>
            <person name="Lipzen A."/>
            <person name="Riley R."/>
            <person name="Andreopoulos W."/>
            <person name="He G."/>
            <person name="Johnson J."/>
            <person name="Barry K.W."/>
            <person name="Grigoriev I.V."/>
            <person name="Nagy L."/>
            <person name="Hibbett D."/>
            <person name="Henrissat B."/>
            <person name="Matheny P.B."/>
            <person name="Labbe J."/>
            <person name="Martin A.F."/>
        </authorList>
    </citation>
    <scope>NUCLEOTIDE SEQUENCE</scope>
    <source>
        <strain evidence="1">BPL698</strain>
    </source>
</reference>
<proteinExistence type="predicted"/>
<dbReference type="EMBL" id="JAGFNK010000087">
    <property type="protein sequence ID" value="KAI9508524.1"/>
    <property type="molecule type" value="Genomic_DNA"/>
</dbReference>
<name>A0ACC0UBV2_9AGAM</name>
<evidence type="ECO:0000313" key="2">
    <source>
        <dbReference type="Proteomes" id="UP001207468"/>
    </source>
</evidence>